<proteinExistence type="predicted"/>
<evidence type="ECO:0000256" key="1">
    <source>
        <dbReference type="SAM" id="Coils"/>
    </source>
</evidence>
<dbReference type="GO" id="GO:0003677">
    <property type="term" value="F:DNA binding"/>
    <property type="evidence" value="ECO:0007669"/>
    <property type="project" value="TreeGrafter"/>
</dbReference>
<dbReference type="PANTHER" id="PTHR19303:SF74">
    <property type="entry name" value="POGO TRANSPOSABLE ELEMENT WITH KRAB DOMAIN"/>
    <property type="match status" value="1"/>
</dbReference>
<dbReference type="Pfam" id="PF03184">
    <property type="entry name" value="DDE_1"/>
    <property type="match status" value="1"/>
</dbReference>
<organism evidence="3 4">
    <name type="scientific">Aphanomyces euteiches</name>
    <dbReference type="NCBI Taxonomy" id="100861"/>
    <lineage>
        <taxon>Eukaryota</taxon>
        <taxon>Sar</taxon>
        <taxon>Stramenopiles</taxon>
        <taxon>Oomycota</taxon>
        <taxon>Saprolegniomycetes</taxon>
        <taxon>Saprolegniales</taxon>
        <taxon>Verrucalvaceae</taxon>
        <taxon>Aphanomyces</taxon>
    </lineage>
</organism>
<dbReference type="Gene3D" id="3.30.420.10">
    <property type="entry name" value="Ribonuclease H-like superfamily/Ribonuclease H"/>
    <property type="match status" value="1"/>
</dbReference>
<gene>
    <name evidence="3" type="ORF">Ae201684_016826</name>
</gene>
<dbReference type="VEuPathDB" id="FungiDB:AeMF1_000595"/>
<dbReference type="PANTHER" id="PTHR19303">
    <property type="entry name" value="TRANSPOSON"/>
    <property type="match status" value="1"/>
</dbReference>
<name>A0A6G0WDW9_9STRA</name>
<dbReference type="InterPro" id="IPR050863">
    <property type="entry name" value="CenT-Element_Derived"/>
</dbReference>
<dbReference type="EMBL" id="VJMJ01000269">
    <property type="protein sequence ID" value="KAF0724532.1"/>
    <property type="molecule type" value="Genomic_DNA"/>
</dbReference>
<dbReference type="InterPro" id="IPR036397">
    <property type="entry name" value="RNaseH_sf"/>
</dbReference>
<reference evidence="3 4" key="1">
    <citation type="submission" date="2019-07" db="EMBL/GenBank/DDBJ databases">
        <title>Genomics analysis of Aphanomyces spp. identifies a new class of oomycete effector associated with host adaptation.</title>
        <authorList>
            <person name="Gaulin E."/>
        </authorList>
    </citation>
    <scope>NUCLEOTIDE SEQUENCE [LARGE SCALE GENOMIC DNA]</scope>
    <source>
        <strain evidence="3 4">ATCC 201684</strain>
    </source>
</reference>
<keyword evidence="4" id="KW-1185">Reference proteome</keyword>
<feature type="domain" description="DDE-1" evidence="2">
    <location>
        <begin position="53"/>
        <end position="179"/>
    </location>
</feature>
<evidence type="ECO:0000313" key="3">
    <source>
        <dbReference type="EMBL" id="KAF0724532.1"/>
    </source>
</evidence>
<accession>A0A6G0WDW9</accession>
<dbReference type="GO" id="GO:0005634">
    <property type="term" value="C:nucleus"/>
    <property type="evidence" value="ECO:0007669"/>
    <property type="project" value="TreeGrafter"/>
</dbReference>
<feature type="coiled-coil region" evidence="1">
    <location>
        <begin position="332"/>
        <end position="373"/>
    </location>
</feature>
<keyword evidence="1" id="KW-0175">Coiled coil</keyword>
<protein>
    <recommendedName>
        <fullName evidence="2">DDE-1 domain-containing protein</fullName>
    </recommendedName>
</protein>
<comment type="caution">
    <text evidence="3">The sequence shown here is derived from an EMBL/GenBank/DDBJ whole genome shotgun (WGS) entry which is preliminary data.</text>
</comment>
<dbReference type="Proteomes" id="UP000481153">
    <property type="component" value="Unassembled WGS sequence"/>
</dbReference>
<dbReference type="InterPro" id="IPR004875">
    <property type="entry name" value="DDE_SF_endonuclease_dom"/>
</dbReference>
<sequence length="388" mass="43717">MEAVRAKRSTVDVVSAHYEHLAKVFADHNFPPECIWNLDETGTANAQRADSRQNISVLVCVNAGGGYIPPFFILPGTNVCRRMTNGGMPGSAFAASPSSFLSTTLFIQYYEWFVNQISPQRPVLVLMDGYKAHWSAKTLAYALSKGIHLYALPSHTSHFLQPLDVSVFCHFKRLLDKELTKFRSQKARFATTSDMVLVTSAALLHCLTRTYIVAGFEKCGIYPLSKDVMLSKILGDCPGPTAPTAKIAASVRVESRLLVQLREQGIDVDIARVLCINDNLIQEYTQRSKAPRTEDDWVHGGILMTSDDIVAKLAEKEAKKTEKQDLLQQRKVKRVQRRAEAVIAKKRVAQRRREACERKMMSLEDTRKHIRRKRPLSDHSDFVDEIVL</sequence>
<evidence type="ECO:0000259" key="2">
    <source>
        <dbReference type="Pfam" id="PF03184"/>
    </source>
</evidence>
<evidence type="ECO:0000313" key="4">
    <source>
        <dbReference type="Proteomes" id="UP000481153"/>
    </source>
</evidence>
<dbReference type="AlphaFoldDB" id="A0A6G0WDW9"/>